<evidence type="ECO:0000256" key="6">
    <source>
        <dbReference type="ARBA" id="ARBA00024916"/>
    </source>
</evidence>
<keyword evidence="12" id="KW-0648">Protein biosynthesis</keyword>
<dbReference type="Proteomes" id="UP000215027">
    <property type="component" value="Chromosome I"/>
</dbReference>
<dbReference type="InterPro" id="IPR022691">
    <property type="entry name" value="Tscrpt_elong_fac_GreA/B_N"/>
</dbReference>
<evidence type="ECO:0000256" key="7">
    <source>
        <dbReference type="ARBA" id="ARBA00030776"/>
    </source>
</evidence>
<evidence type="ECO:0000256" key="4">
    <source>
        <dbReference type="ARBA" id="ARBA00023125"/>
    </source>
</evidence>
<dbReference type="Gene3D" id="3.10.50.30">
    <property type="entry name" value="Transcription elongation factor, GreA/GreB, C-terminal domain"/>
    <property type="match status" value="1"/>
</dbReference>
<keyword evidence="13" id="KW-1185">Reference proteome</keyword>
<dbReference type="EMBL" id="LN890655">
    <property type="protein sequence ID" value="CUS02951.2"/>
    <property type="molecule type" value="Genomic_DNA"/>
</dbReference>
<evidence type="ECO:0000313" key="12">
    <source>
        <dbReference type="EMBL" id="CUS02951.2"/>
    </source>
</evidence>
<dbReference type="GO" id="GO:0032784">
    <property type="term" value="P:regulation of DNA-templated transcription elongation"/>
    <property type="evidence" value="ECO:0007669"/>
    <property type="project" value="UniProtKB-UniRule"/>
</dbReference>
<dbReference type="OrthoDB" id="9808774at2"/>
<accession>A0A160SZE8</accession>
<dbReference type="GO" id="GO:0003746">
    <property type="term" value="F:translation elongation factor activity"/>
    <property type="evidence" value="ECO:0007669"/>
    <property type="project" value="UniProtKB-KW"/>
</dbReference>
<dbReference type="InterPro" id="IPR036953">
    <property type="entry name" value="GreA/GreB_C_sf"/>
</dbReference>
<dbReference type="AlphaFoldDB" id="A0A160SZE8"/>
<name>A0A160SZE8_9CHLR</name>
<dbReference type="NCBIfam" id="TIGR01462">
    <property type="entry name" value="greA"/>
    <property type="match status" value="1"/>
</dbReference>
<evidence type="ECO:0000256" key="2">
    <source>
        <dbReference type="ARBA" id="ARBA00013729"/>
    </source>
</evidence>
<dbReference type="InterPro" id="IPR001437">
    <property type="entry name" value="Tscrpt_elong_fac_GreA/B_C"/>
</dbReference>
<keyword evidence="5 8" id="KW-0804">Transcription</keyword>
<comment type="function">
    <text evidence="6 8 9">Necessary for efficient RNA polymerase transcription elongation past template-encoded arresting sites. The arresting sites in DNA have the property of trapping a certain fraction of elongating RNA polymerases that pass through, resulting in locked ternary complexes. Cleavage of the nascent transcript by cleavage factors such as GreA or GreB allows the resumption of elongation from the new 3'terminus. GreA releases sequences of 2 to 3 nucleotides.</text>
</comment>
<comment type="similarity">
    <text evidence="1 8 9">Belongs to the GreA/GreB family.</text>
</comment>
<dbReference type="Gene3D" id="1.10.287.180">
    <property type="entry name" value="Transcription elongation factor, GreA/GreB, N-terminal domain"/>
    <property type="match status" value="1"/>
</dbReference>
<dbReference type="SUPFAM" id="SSF54534">
    <property type="entry name" value="FKBP-like"/>
    <property type="match status" value="1"/>
</dbReference>
<keyword evidence="12" id="KW-0251">Elongation factor</keyword>
<dbReference type="RefSeq" id="WP_095042510.1">
    <property type="nucleotide sequence ID" value="NZ_LN890655.1"/>
</dbReference>
<dbReference type="InterPro" id="IPR006359">
    <property type="entry name" value="Tscrpt_elong_fac_GreA"/>
</dbReference>
<keyword evidence="4 8" id="KW-0238">DNA-binding</keyword>
<sequence length="161" mass="18032">MLSKKPTLLTTEGLERLSKELEHLRTVGREEVAERLHQAFEDGQDDDFVDNAELEAARNAQAFLEGRIQELDEILNNYQLITEDMAPHDRVKLGDWVTVTEAGSDEQERYQLVGPLEADPVAGRISNESPLGKVLVGVKVGEVVRVNAPRGLTEFRVVRVE</sequence>
<evidence type="ECO:0000256" key="8">
    <source>
        <dbReference type="HAMAP-Rule" id="MF_00105"/>
    </source>
</evidence>
<dbReference type="FunFam" id="3.10.50.30:FF:000001">
    <property type="entry name" value="Transcription elongation factor GreA"/>
    <property type="match status" value="1"/>
</dbReference>
<dbReference type="SUPFAM" id="SSF46557">
    <property type="entry name" value="GreA transcript cleavage protein, N-terminal domain"/>
    <property type="match status" value="1"/>
</dbReference>
<evidence type="ECO:0000313" key="13">
    <source>
        <dbReference type="Proteomes" id="UP000215027"/>
    </source>
</evidence>
<dbReference type="GO" id="GO:0006354">
    <property type="term" value="P:DNA-templated transcription elongation"/>
    <property type="evidence" value="ECO:0007669"/>
    <property type="project" value="TreeGrafter"/>
</dbReference>
<dbReference type="Pfam" id="PF03449">
    <property type="entry name" value="GreA_GreB_N"/>
    <property type="match status" value="1"/>
</dbReference>
<dbReference type="FunFam" id="1.10.287.180:FF:000001">
    <property type="entry name" value="Transcription elongation factor GreA"/>
    <property type="match status" value="1"/>
</dbReference>
<protein>
    <recommendedName>
        <fullName evidence="2 8">Transcription elongation factor GreA</fullName>
    </recommendedName>
    <alternativeName>
        <fullName evidence="7 8">Transcript cleavage factor GreA</fullName>
    </alternativeName>
</protein>
<evidence type="ECO:0000259" key="11">
    <source>
        <dbReference type="Pfam" id="PF03449"/>
    </source>
</evidence>
<dbReference type="InterPro" id="IPR028624">
    <property type="entry name" value="Tscrpt_elong_fac_GreA/B"/>
</dbReference>
<dbReference type="NCBIfam" id="NF001263">
    <property type="entry name" value="PRK00226.1-4"/>
    <property type="match status" value="1"/>
</dbReference>
<gene>
    <name evidence="8 12" type="primary">greA</name>
    <name evidence="12" type="ORF">CFX0092_A1073</name>
</gene>
<dbReference type="Pfam" id="PF01272">
    <property type="entry name" value="GreA_GreB"/>
    <property type="match status" value="1"/>
</dbReference>
<organism evidence="12 13">
    <name type="scientific">Candidatus Promineifilum breve</name>
    <dbReference type="NCBI Taxonomy" id="1806508"/>
    <lineage>
        <taxon>Bacteria</taxon>
        <taxon>Bacillati</taxon>
        <taxon>Chloroflexota</taxon>
        <taxon>Ardenticatenia</taxon>
        <taxon>Candidatus Promineifilales</taxon>
        <taxon>Candidatus Promineifilaceae</taxon>
        <taxon>Candidatus Promineifilum</taxon>
    </lineage>
</organism>
<dbReference type="InterPro" id="IPR036805">
    <property type="entry name" value="Tscrpt_elong_fac_GreA/B_N_sf"/>
</dbReference>
<dbReference type="PANTHER" id="PTHR30437">
    <property type="entry name" value="TRANSCRIPTION ELONGATION FACTOR GREA"/>
    <property type="match status" value="1"/>
</dbReference>
<dbReference type="GO" id="GO:0003677">
    <property type="term" value="F:DNA binding"/>
    <property type="evidence" value="ECO:0007669"/>
    <property type="project" value="UniProtKB-UniRule"/>
</dbReference>
<evidence type="ECO:0000259" key="10">
    <source>
        <dbReference type="Pfam" id="PF01272"/>
    </source>
</evidence>
<dbReference type="PIRSF" id="PIRSF006092">
    <property type="entry name" value="GreA_GreB"/>
    <property type="match status" value="1"/>
</dbReference>
<dbReference type="KEGG" id="pbf:CFX0092_A1073"/>
<keyword evidence="3 8" id="KW-0805">Transcription regulation</keyword>
<dbReference type="HAMAP" id="MF_00105">
    <property type="entry name" value="GreA_GreB"/>
    <property type="match status" value="1"/>
</dbReference>
<dbReference type="InterPro" id="IPR023459">
    <property type="entry name" value="Tscrpt_elong_fac_GreA/B_fam"/>
</dbReference>
<proteinExistence type="inferred from homology"/>
<evidence type="ECO:0000256" key="3">
    <source>
        <dbReference type="ARBA" id="ARBA00023015"/>
    </source>
</evidence>
<dbReference type="PANTHER" id="PTHR30437:SF4">
    <property type="entry name" value="TRANSCRIPTION ELONGATION FACTOR GREA"/>
    <property type="match status" value="1"/>
</dbReference>
<evidence type="ECO:0000256" key="1">
    <source>
        <dbReference type="ARBA" id="ARBA00008213"/>
    </source>
</evidence>
<evidence type="ECO:0000256" key="5">
    <source>
        <dbReference type="ARBA" id="ARBA00023163"/>
    </source>
</evidence>
<reference evidence="12" key="1">
    <citation type="submission" date="2016-01" db="EMBL/GenBank/DDBJ databases">
        <authorList>
            <person name="Mcilroy J.S."/>
            <person name="Karst M S."/>
            <person name="Albertsen M."/>
        </authorList>
    </citation>
    <scope>NUCLEOTIDE SEQUENCE</scope>
    <source>
        <strain evidence="12">Cfx-K</strain>
    </source>
</reference>
<feature type="domain" description="Transcription elongation factor GreA/GreB C-terminal" evidence="10">
    <location>
        <begin position="87"/>
        <end position="161"/>
    </location>
</feature>
<evidence type="ECO:0000256" key="9">
    <source>
        <dbReference type="RuleBase" id="RU000556"/>
    </source>
</evidence>
<feature type="domain" description="Transcription elongation factor GreA/GreB N-terminal" evidence="11">
    <location>
        <begin position="8"/>
        <end position="79"/>
    </location>
</feature>
<dbReference type="GO" id="GO:0070063">
    <property type="term" value="F:RNA polymerase binding"/>
    <property type="evidence" value="ECO:0007669"/>
    <property type="project" value="InterPro"/>
</dbReference>